<evidence type="ECO:0000313" key="1">
    <source>
        <dbReference type="EMBL" id="EGG55507.1"/>
    </source>
</evidence>
<evidence type="ECO:0000313" key="2">
    <source>
        <dbReference type="Proteomes" id="UP000005156"/>
    </source>
</evidence>
<protein>
    <submittedName>
        <fullName evidence="1">Uncharacterized protein</fullName>
    </submittedName>
</protein>
<organism evidence="1 2">
    <name type="scientific">Parasutterella excrementihominis YIT 11859</name>
    <dbReference type="NCBI Taxonomy" id="762966"/>
    <lineage>
        <taxon>Bacteria</taxon>
        <taxon>Pseudomonadati</taxon>
        <taxon>Pseudomonadota</taxon>
        <taxon>Betaproteobacteria</taxon>
        <taxon>Burkholderiales</taxon>
        <taxon>Sutterellaceae</taxon>
        <taxon>Parasutterella</taxon>
    </lineage>
</organism>
<accession>F3QJJ8</accession>
<gene>
    <name evidence="1" type="ORF">HMPREF9439_01100</name>
</gene>
<name>F3QJJ8_9BURK</name>
<proteinExistence type="predicted"/>
<comment type="caution">
    <text evidence="1">The sequence shown here is derived from an EMBL/GenBank/DDBJ whole genome shotgun (WGS) entry which is preliminary data.</text>
</comment>
<dbReference type="AlphaFoldDB" id="F3QJJ8"/>
<dbReference type="HOGENOM" id="CLU_3082801_0_0_4"/>
<dbReference type="Proteomes" id="UP000005156">
    <property type="component" value="Unassembled WGS sequence"/>
</dbReference>
<keyword evidence="2" id="KW-1185">Reference proteome</keyword>
<sequence length="52" mass="6542">MKRMSKLKSLQIQQERNYPLKLYQRNLRQVQELMKQQWQLLKESFYSFSLSF</sequence>
<reference evidence="1 2" key="1">
    <citation type="submission" date="2011-02" db="EMBL/GenBank/DDBJ databases">
        <authorList>
            <person name="Weinstock G."/>
            <person name="Sodergren E."/>
            <person name="Clifton S."/>
            <person name="Fulton L."/>
            <person name="Fulton B."/>
            <person name="Courtney L."/>
            <person name="Fronick C."/>
            <person name="Harrison M."/>
            <person name="Strong C."/>
            <person name="Farmer C."/>
            <person name="Delahaunty K."/>
            <person name="Markovic C."/>
            <person name="Hall O."/>
            <person name="Minx P."/>
            <person name="Tomlinson C."/>
            <person name="Mitreva M."/>
            <person name="Hou S."/>
            <person name="Chen J."/>
            <person name="Wollam A."/>
            <person name="Pepin K.H."/>
            <person name="Johnson M."/>
            <person name="Bhonagiri V."/>
            <person name="Zhang X."/>
            <person name="Suruliraj S."/>
            <person name="Warren W."/>
            <person name="Chinwalla A."/>
            <person name="Mardis E.R."/>
            <person name="Wilson R.K."/>
        </authorList>
    </citation>
    <scope>NUCLEOTIDE SEQUENCE [LARGE SCALE GENOMIC DNA]</scope>
    <source>
        <strain evidence="1 2">YIT 11859</strain>
    </source>
</reference>
<dbReference type="EMBL" id="AFBP01000023">
    <property type="protein sequence ID" value="EGG55507.1"/>
    <property type="molecule type" value="Genomic_DNA"/>
</dbReference>